<organism evidence="2 3">
    <name type="scientific">Lunasporangiospora selenospora</name>
    <dbReference type="NCBI Taxonomy" id="979761"/>
    <lineage>
        <taxon>Eukaryota</taxon>
        <taxon>Fungi</taxon>
        <taxon>Fungi incertae sedis</taxon>
        <taxon>Mucoromycota</taxon>
        <taxon>Mortierellomycotina</taxon>
        <taxon>Mortierellomycetes</taxon>
        <taxon>Mortierellales</taxon>
        <taxon>Mortierellaceae</taxon>
        <taxon>Lunasporangiospora</taxon>
    </lineage>
</organism>
<proteinExistence type="predicted"/>
<dbReference type="Gene3D" id="3.40.30.10">
    <property type="entry name" value="Glutaredoxin"/>
    <property type="match status" value="1"/>
</dbReference>
<dbReference type="AlphaFoldDB" id="A0A9P6FV61"/>
<dbReference type="OrthoDB" id="1930760at2759"/>
<name>A0A9P6FV61_9FUNG</name>
<accession>A0A9P6FV61</accession>
<dbReference type="PANTHER" id="PTHR13887">
    <property type="entry name" value="GLUTATHIONE S-TRANSFERASE KAPPA"/>
    <property type="match status" value="1"/>
</dbReference>
<evidence type="ECO:0000313" key="2">
    <source>
        <dbReference type="EMBL" id="KAF9582292.1"/>
    </source>
</evidence>
<sequence length="216" mass="25037">MVTFREQHRQQQLEQNQPPQEIDFDIRWYPYQLDPKAPTAATPRSKFLARKFGLDKSAHQIQDRIVQAGKVEGIQFRYDDDTLYCNTLDSHRMIELVRRRWDLEGEMVEELFQSHFERGECGDVPTLLVCARKVYLAACVQGGPLTRDASRVEQELAYLKEYLESDQGMDEVKEEIRRARQDLGLQGVPAIIVQNTYLLSGGQDPSTFVEVFKRVV</sequence>
<comment type="caution">
    <text evidence="2">The sequence shown here is derived from an EMBL/GenBank/DDBJ whole genome shotgun (WGS) entry which is preliminary data.</text>
</comment>
<evidence type="ECO:0000313" key="3">
    <source>
        <dbReference type="Proteomes" id="UP000780801"/>
    </source>
</evidence>
<evidence type="ECO:0000259" key="1">
    <source>
        <dbReference type="Pfam" id="PF01323"/>
    </source>
</evidence>
<dbReference type="GO" id="GO:0016491">
    <property type="term" value="F:oxidoreductase activity"/>
    <property type="evidence" value="ECO:0007669"/>
    <property type="project" value="InterPro"/>
</dbReference>
<dbReference type="SUPFAM" id="SSF52833">
    <property type="entry name" value="Thioredoxin-like"/>
    <property type="match status" value="1"/>
</dbReference>
<gene>
    <name evidence="2" type="ORF">BGW38_000396</name>
</gene>
<reference evidence="2" key="1">
    <citation type="journal article" date="2020" name="Fungal Divers.">
        <title>Resolving the Mortierellaceae phylogeny through synthesis of multi-gene phylogenetics and phylogenomics.</title>
        <authorList>
            <person name="Vandepol N."/>
            <person name="Liber J."/>
            <person name="Desiro A."/>
            <person name="Na H."/>
            <person name="Kennedy M."/>
            <person name="Barry K."/>
            <person name="Grigoriev I.V."/>
            <person name="Miller A.N."/>
            <person name="O'Donnell K."/>
            <person name="Stajich J.E."/>
            <person name="Bonito G."/>
        </authorList>
    </citation>
    <scope>NUCLEOTIDE SEQUENCE</scope>
    <source>
        <strain evidence="2">KOD1015</strain>
    </source>
</reference>
<protein>
    <recommendedName>
        <fullName evidence="1">DSBA-like thioredoxin domain-containing protein</fullName>
    </recommendedName>
</protein>
<dbReference type="InterPro" id="IPR001853">
    <property type="entry name" value="DSBA-like_thioredoxin_dom"/>
</dbReference>
<dbReference type="EMBL" id="JAABOA010001105">
    <property type="protein sequence ID" value="KAF9582292.1"/>
    <property type="molecule type" value="Genomic_DNA"/>
</dbReference>
<feature type="domain" description="DSBA-like thioredoxin" evidence="1">
    <location>
        <begin position="11"/>
        <end position="210"/>
    </location>
</feature>
<keyword evidence="3" id="KW-1185">Reference proteome</keyword>
<dbReference type="Proteomes" id="UP000780801">
    <property type="component" value="Unassembled WGS sequence"/>
</dbReference>
<dbReference type="Pfam" id="PF01323">
    <property type="entry name" value="DSBA"/>
    <property type="match status" value="1"/>
</dbReference>
<dbReference type="PANTHER" id="PTHR13887:SF41">
    <property type="entry name" value="THIOREDOXIN SUPERFAMILY PROTEIN"/>
    <property type="match status" value="1"/>
</dbReference>
<dbReference type="InterPro" id="IPR036249">
    <property type="entry name" value="Thioredoxin-like_sf"/>
</dbReference>